<dbReference type="EMBL" id="JAUKUD010000003">
    <property type="protein sequence ID" value="KAK0748967.1"/>
    <property type="molecule type" value="Genomic_DNA"/>
</dbReference>
<dbReference type="SUPFAM" id="SSF56112">
    <property type="entry name" value="Protein kinase-like (PK-like)"/>
    <property type="match status" value="1"/>
</dbReference>
<keyword evidence="3" id="KW-1185">Reference proteome</keyword>
<dbReference type="Proteomes" id="UP001172155">
    <property type="component" value="Unassembled WGS sequence"/>
</dbReference>
<dbReference type="Gene3D" id="1.10.510.10">
    <property type="entry name" value="Transferase(Phosphotransferase) domain 1"/>
    <property type="match status" value="1"/>
</dbReference>
<reference evidence="2" key="1">
    <citation type="submission" date="2023-06" db="EMBL/GenBank/DDBJ databases">
        <title>Genome-scale phylogeny and comparative genomics of the fungal order Sordariales.</title>
        <authorList>
            <consortium name="Lawrence Berkeley National Laboratory"/>
            <person name="Hensen N."/>
            <person name="Bonometti L."/>
            <person name="Westerberg I."/>
            <person name="Brannstrom I.O."/>
            <person name="Guillou S."/>
            <person name="Cros-Aarteil S."/>
            <person name="Calhoun S."/>
            <person name="Haridas S."/>
            <person name="Kuo A."/>
            <person name="Mondo S."/>
            <person name="Pangilinan J."/>
            <person name="Riley R."/>
            <person name="LaButti K."/>
            <person name="Andreopoulos B."/>
            <person name="Lipzen A."/>
            <person name="Chen C."/>
            <person name="Yanf M."/>
            <person name="Daum C."/>
            <person name="Ng V."/>
            <person name="Clum A."/>
            <person name="Steindorff A."/>
            <person name="Ohm R."/>
            <person name="Martin F."/>
            <person name="Silar P."/>
            <person name="Natvig D."/>
            <person name="Lalanne C."/>
            <person name="Gautier V."/>
            <person name="Ament-velasquez S.L."/>
            <person name="Kruys A."/>
            <person name="Hutchinson M.I."/>
            <person name="Powell A.J."/>
            <person name="Barry K."/>
            <person name="Miller A.N."/>
            <person name="Grigoriev I.V."/>
            <person name="Debuchy R."/>
            <person name="Gladieux P."/>
            <person name="Thoren M.H."/>
            <person name="Johannesson H."/>
        </authorList>
    </citation>
    <scope>NUCLEOTIDE SEQUENCE</scope>
    <source>
        <strain evidence="2">SMH3187-1</strain>
    </source>
</reference>
<dbReference type="InterPro" id="IPR011009">
    <property type="entry name" value="Kinase-like_dom_sf"/>
</dbReference>
<evidence type="ECO:0000259" key="1">
    <source>
        <dbReference type="PROSITE" id="PS50011"/>
    </source>
</evidence>
<proteinExistence type="predicted"/>
<name>A0AA40K864_9PEZI</name>
<dbReference type="GO" id="GO:0004672">
    <property type="term" value="F:protein kinase activity"/>
    <property type="evidence" value="ECO:0007669"/>
    <property type="project" value="InterPro"/>
</dbReference>
<dbReference type="PROSITE" id="PS50011">
    <property type="entry name" value="PROTEIN_KINASE_DOM"/>
    <property type="match status" value="1"/>
</dbReference>
<accession>A0AA40K864</accession>
<sequence>MAHQFAWSRGLAQPRGYFLSLTSDSIIHRAGPSPTVFLAISVASPGPLLAAKQHLPTPRPDETSYSDFSLWSTSYRLTNFNQAVALASFNGRRREPSSHRHPMYTAPELCTPNTGEFEPALADRADVYALGFVVVDLALGGMIAANGADATKYRLKKALGVGLEEDVLMTALRAMLKEEQRERPSAGEVLRATGRAAGMQTEVVAKAGAVAPKTEEAEGRVIKVEEVGGVTGIPIEAEGVEEVADKAEEMDRAIGTPYMVISQFYAFPSSLHVSTDLGW</sequence>
<protein>
    <recommendedName>
        <fullName evidence="1">Protein kinase domain-containing protein</fullName>
    </recommendedName>
</protein>
<evidence type="ECO:0000313" key="2">
    <source>
        <dbReference type="EMBL" id="KAK0748967.1"/>
    </source>
</evidence>
<dbReference type="AlphaFoldDB" id="A0AA40K864"/>
<gene>
    <name evidence="2" type="ORF">B0T18DRAFT_427176</name>
</gene>
<dbReference type="InterPro" id="IPR000719">
    <property type="entry name" value="Prot_kinase_dom"/>
</dbReference>
<organism evidence="2 3">
    <name type="scientific">Schizothecium vesticola</name>
    <dbReference type="NCBI Taxonomy" id="314040"/>
    <lineage>
        <taxon>Eukaryota</taxon>
        <taxon>Fungi</taxon>
        <taxon>Dikarya</taxon>
        <taxon>Ascomycota</taxon>
        <taxon>Pezizomycotina</taxon>
        <taxon>Sordariomycetes</taxon>
        <taxon>Sordariomycetidae</taxon>
        <taxon>Sordariales</taxon>
        <taxon>Schizotheciaceae</taxon>
        <taxon>Schizothecium</taxon>
    </lineage>
</organism>
<feature type="domain" description="Protein kinase" evidence="1">
    <location>
        <begin position="1"/>
        <end position="204"/>
    </location>
</feature>
<comment type="caution">
    <text evidence="2">The sequence shown here is derived from an EMBL/GenBank/DDBJ whole genome shotgun (WGS) entry which is preliminary data.</text>
</comment>
<dbReference type="GO" id="GO:0005524">
    <property type="term" value="F:ATP binding"/>
    <property type="evidence" value="ECO:0007669"/>
    <property type="project" value="InterPro"/>
</dbReference>
<evidence type="ECO:0000313" key="3">
    <source>
        <dbReference type="Proteomes" id="UP001172155"/>
    </source>
</evidence>